<reference evidence="2" key="2">
    <citation type="journal article" date="2018" name="Plant J.">
        <title>The Sorghum bicolor reference genome: improved assembly, gene annotations, a transcriptome atlas, and signatures of genome organization.</title>
        <authorList>
            <person name="McCormick R.F."/>
            <person name="Truong S.K."/>
            <person name="Sreedasyam A."/>
            <person name="Jenkins J."/>
            <person name="Shu S."/>
            <person name="Sims D."/>
            <person name="Kennedy M."/>
            <person name="Amirebrahimi M."/>
            <person name="Weers B.D."/>
            <person name="McKinley B."/>
            <person name="Mattison A."/>
            <person name="Morishige D.T."/>
            <person name="Grimwood J."/>
            <person name="Schmutz J."/>
            <person name="Mullet J.E."/>
        </authorList>
    </citation>
    <scope>NUCLEOTIDE SEQUENCE [LARGE SCALE GENOMIC DNA]</scope>
    <source>
        <strain evidence="2">cv. BTx623</strain>
    </source>
</reference>
<dbReference type="Gramene" id="OQU93206">
    <property type="protein sequence ID" value="OQU93206"/>
    <property type="gene ID" value="SORBI_3001G499350"/>
</dbReference>
<sequence>MCYTYILKLLSNFIHKLLRAYMFMCIELFKEKSVPDACQYQNLSSVNSIQTVLNHQDNIQSRQMINVNKKANMIICDQHIHTH</sequence>
<reference evidence="1 2" key="1">
    <citation type="journal article" date="2009" name="Nature">
        <title>The Sorghum bicolor genome and the diversification of grasses.</title>
        <authorList>
            <person name="Paterson A.H."/>
            <person name="Bowers J.E."/>
            <person name="Bruggmann R."/>
            <person name="Dubchak I."/>
            <person name="Grimwood J."/>
            <person name="Gundlach H."/>
            <person name="Haberer G."/>
            <person name="Hellsten U."/>
            <person name="Mitros T."/>
            <person name="Poliakov A."/>
            <person name="Schmutz J."/>
            <person name="Spannagl M."/>
            <person name="Tang H."/>
            <person name="Wang X."/>
            <person name="Wicker T."/>
            <person name="Bharti A.K."/>
            <person name="Chapman J."/>
            <person name="Feltus F.A."/>
            <person name="Gowik U."/>
            <person name="Grigoriev I.V."/>
            <person name="Lyons E."/>
            <person name="Maher C.A."/>
            <person name="Martis M."/>
            <person name="Narechania A."/>
            <person name="Otillar R.P."/>
            <person name="Penning B.W."/>
            <person name="Salamov A.A."/>
            <person name="Wang Y."/>
            <person name="Zhang L."/>
            <person name="Carpita N.C."/>
            <person name="Freeling M."/>
            <person name="Gingle A.R."/>
            <person name="Hash C.T."/>
            <person name="Keller B."/>
            <person name="Klein P."/>
            <person name="Kresovich S."/>
            <person name="McCann M.C."/>
            <person name="Ming R."/>
            <person name="Peterson D.G."/>
            <person name="Mehboob-ur-Rahman"/>
            <person name="Ware D."/>
            <person name="Westhoff P."/>
            <person name="Mayer K.F."/>
            <person name="Messing J."/>
            <person name="Rokhsar D.S."/>
        </authorList>
    </citation>
    <scope>NUCLEOTIDE SEQUENCE [LARGE SCALE GENOMIC DNA]</scope>
    <source>
        <strain evidence="2">cv. BTx623</strain>
    </source>
</reference>
<keyword evidence="2" id="KW-1185">Reference proteome</keyword>
<gene>
    <name evidence="1" type="ORF">SORBI_3001G499350</name>
</gene>
<dbReference type="EMBL" id="CM000760">
    <property type="protein sequence ID" value="OQU93206.1"/>
    <property type="molecule type" value="Genomic_DNA"/>
</dbReference>
<protein>
    <submittedName>
        <fullName evidence="1">Uncharacterized protein</fullName>
    </submittedName>
</protein>
<accession>A0A1Z5SBM0</accession>
<name>A0A1Z5SBM0_SORBI</name>
<proteinExistence type="predicted"/>
<evidence type="ECO:0000313" key="1">
    <source>
        <dbReference type="EMBL" id="OQU93206.1"/>
    </source>
</evidence>
<organism evidence="1 2">
    <name type="scientific">Sorghum bicolor</name>
    <name type="common">Sorghum</name>
    <name type="synonym">Sorghum vulgare</name>
    <dbReference type="NCBI Taxonomy" id="4558"/>
    <lineage>
        <taxon>Eukaryota</taxon>
        <taxon>Viridiplantae</taxon>
        <taxon>Streptophyta</taxon>
        <taxon>Embryophyta</taxon>
        <taxon>Tracheophyta</taxon>
        <taxon>Spermatophyta</taxon>
        <taxon>Magnoliopsida</taxon>
        <taxon>Liliopsida</taxon>
        <taxon>Poales</taxon>
        <taxon>Poaceae</taxon>
        <taxon>PACMAD clade</taxon>
        <taxon>Panicoideae</taxon>
        <taxon>Andropogonodae</taxon>
        <taxon>Andropogoneae</taxon>
        <taxon>Sorghinae</taxon>
        <taxon>Sorghum</taxon>
    </lineage>
</organism>
<evidence type="ECO:0000313" key="2">
    <source>
        <dbReference type="Proteomes" id="UP000000768"/>
    </source>
</evidence>
<dbReference type="AlphaFoldDB" id="A0A1Z5SBM0"/>
<dbReference type="InParanoid" id="A0A1Z5SBM0"/>
<dbReference type="Proteomes" id="UP000000768">
    <property type="component" value="Chromosome 1"/>
</dbReference>